<protein>
    <submittedName>
        <fullName evidence="8">Phosphonate ABC transporter, permease protein PhnE</fullName>
    </submittedName>
</protein>
<accession>A0A5C8ZAQ6</accession>
<feature type="transmembrane region" description="Helical" evidence="6">
    <location>
        <begin position="20"/>
        <end position="39"/>
    </location>
</feature>
<evidence type="ECO:0000259" key="7">
    <source>
        <dbReference type="PROSITE" id="PS50928"/>
    </source>
</evidence>
<dbReference type="PROSITE" id="PS50928">
    <property type="entry name" value="ABC_TM1"/>
    <property type="match status" value="1"/>
</dbReference>
<reference evidence="8 9" key="1">
    <citation type="submission" date="2019-07" db="EMBL/GenBank/DDBJ databases">
        <title>Reinekea sp. strain SSH23 genome sequencing and assembly.</title>
        <authorList>
            <person name="Kim I."/>
        </authorList>
    </citation>
    <scope>NUCLEOTIDE SEQUENCE [LARGE SCALE GENOMIC DNA]</scope>
    <source>
        <strain evidence="8 9">SSH23</strain>
    </source>
</reference>
<feature type="domain" description="ABC transmembrane type-1" evidence="7">
    <location>
        <begin position="235"/>
        <end position="419"/>
    </location>
</feature>
<evidence type="ECO:0000256" key="4">
    <source>
        <dbReference type="ARBA" id="ARBA00022989"/>
    </source>
</evidence>
<evidence type="ECO:0000313" key="8">
    <source>
        <dbReference type="EMBL" id="TXR54524.1"/>
    </source>
</evidence>
<dbReference type="InterPro" id="IPR005769">
    <property type="entry name" value="PhnE/PtxC"/>
</dbReference>
<gene>
    <name evidence="8" type="primary">phnE</name>
    <name evidence="8" type="ORF">FME95_08310</name>
</gene>
<dbReference type="PANTHER" id="PTHR30043">
    <property type="entry name" value="PHOSPHONATES TRANSPORT SYSTEM PERMEASE PROTEIN"/>
    <property type="match status" value="1"/>
</dbReference>
<keyword evidence="2 6" id="KW-0813">Transport</keyword>
<dbReference type="Gene3D" id="1.10.3720.10">
    <property type="entry name" value="MetI-like"/>
    <property type="match status" value="1"/>
</dbReference>
<dbReference type="RefSeq" id="WP_147713922.1">
    <property type="nucleotide sequence ID" value="NZ_VKAD01000001.1"/>
</dbReference>
<dbReference type="CDD" id="cd06261">
    <property type="entry name" value="TM_PBP2"/>
    <property type="match status" value="1"/>
</dbReference>
<organism evidence="8 9">
    <name type="scientific">Reinekea thalattae</name>
    <dbReference type="NCBI Taxonomy" id="2593301"/>
    <lineage>
        <taxon>Bacteria</taxon>
        <taxon>Pseudomonadati</taxon>
        <taxon>Pseudomonadota</taxon>
        <taxon>Gammaproteobacteria</taxon>
        <taxon>Oceanospirillales</taxon>
        <taxon>Saccharospirillaceae</taxon>
        <taxon>Reinekea</taxon>
    </lineage>
</organism>
<feature type="transmembrane region" description="Helical" evidence="6">
    <location>
        <begin position="373"/>
        <end position="395"/>
    </location>
</feature>
<evidence type="ECO:0000256" key="6">
    <source>
        <dbReference type="RuleBase" id="RU363032"/>
    </source>
</evidence>
<feature type="transmembrane region" description="Helical" evidence="6">
    <location>
        <begin position="240"/>
        <end position="265"/>
    </location>
</feature>
<dbReference type="InterPro" id="IPR035906">
    <property type="entry name" value="MetI-like_sf"/>
</dbReference>
<keyword evidence="5 6" id="KW-0472">Membrane</keyword>
<evidence type="ECO:0000256" key="5">
    <source>
        <dbReference type="ARBA" id="ARBA00023136"/>
    </source>
</evidence>
<dbReference type="NCBIfam" id="TIGR01097">
    <property type="entry name" value="PhnE"/>
    <property type="match status" value="1"/>
</dbReference>
<dbReference type="EMBL" id="VKAD01000001">
    <property type="protein sequence ID" value="TXR54524.1"/>
    <property type="molecule type" value="Genomic_DNA"/>
</dbReference>
<comment type="similarity">
    <text evidence="6">Belongs to the binding-protein-dependent transport system permease family.</text>
</comment>
<feature type="transmembrane region" description="Helical" evidence="6">
    <location>
        <begin position="401"/>
        <end position="422"/>
    </location>
</feature>
<sequence>MMSETYHLKAQAFIRGKQKVALAIPAIIFAYFVYVFFAFDILGLVERARPENGALIMKDMVSYKTHFQRDNRRDEYSTSIEGEAKGEYQQADEPNWISIDGDNAFVDMPNGHTVQFESDKVIITIPDYGVVTALPSNRGIETTLPAGDLPEWIKVSNTRVAINKPDLRVQVAKGKTTVYRYFNGWELFFFDMESAYRGLNFGELTKRVFSGELGAIAHDFWFNRMWRHGDVFWAICETVLMAFLGTIGAAVITLPLAFFAAKNFVRYGIIRQLTRRTFDLIRGIDSLIWTVILARAFGLGPMTGALSILITDVGTFGKLFSEALENADEKQIEGIRSTGANPLLRSRFGVIPQILPVLLSQVLYFLESNTRSATIIGAIVGGGIGLLLTQAMITQKDWEEVTYYIILVLLMVFAMDSFSSWLRGKLIGKRTK</sequence>
<name>A0A5C8ZAQ6_9GAMM</name>
<dbReference type="InterPro" id="IPR000515">
    <property type="entry name" value="MetI-like"/>
</dbReference>
<evidence type="ECO:0000256" key="1">
    <source>
        <dbReference type="ARBA" id="ARBA00004651"/>
    </source>
</evidence>
<evidence type="ECO:0000313" key="9">
    <source>
        <dbReference type="Proteomes" id="UP000321764"/>
    </source>
</evidence>
<dbReference type="GO" id="GO:0015416">
    <property type="term" value="F:ABC-type phosphonate transporter activity"/>
    <property type="evidence" value="ECO:0007669"/>
    <property type="project" value="InterPro"/>
</dbReference>
<dbReference type="Pfam" id="PF00528">
    <property type="entry name" value="BPD_transp_1"/>
    <property type="match status" value="1"/>
</dbReference>
<dbReference type="Proteomes" id="UP000321764">
    <property type="component" value="Unassembled WGS sequence"/>
</dbReference>
<keyword evidence="9" id="KW-1185">Reference proteome</keyword>
<dbReference type="AlphaFoldDB" id="A0A5C8ZAQ6"/>
<comment type="caution">
    <text evidence="8">The sequence shown here is derived from an EMBL/GenBank/DDBJ whole genome shotgun (WGS) entry which is preliminary data.</text>
</comment>
<evidence type="ECO:0000256" key="3">
    <source>
        <dbReference type="ARBA" id="ARBA00022692"/>
    </source>
</evidence>
<keyword evidence="3 6" id="KW-0812">Transmembrane</keyword>
<dbReference type="OrthoDB" id="9808005at2"/>
<dbReference type="PANTHER" id="PTHR30043:SF9">
    <property type="entry name" value="PHOSPHONATES TRANSPORT SYSTEM PERMEASE PROTEIN"/>
    <property type="match status" value="1"/>
</dbReference>
<feature type="transmembrane region" description="Helical" evidence="6">
    <location>
        <begin position="286"/>
        <end position="310"/>
    </location>
</feature>
<comment type="subcellular location">
    <subcellularLocation>
        <location evidence="1 6">Cell membrane</location>
        <topology evidence="1 6">Multi-pass membrane protein</topology>
    </subcellularLocation>
</comment>
<dbReference type="SUPFAM" id="SSF161098">
    <property type="entry name" value="MetI-like"/>
    <property type="match status" value="1"/>
</dbReference>
<proteinExistence type="inferred from homology"/>
<evidence type="ECO:0000256" key="2">
    <source>
        <dbReference type="ARBA" id="ARBA00022448"/>
    </source>
</evidence>
<feature type="transmembrane region" description="Helical" evidence="6">
    <location>
        <begin position="348"/>
        <end position="366"/>
    </location>
</feature>
<keyword evidence="4 6" id="KW-1133">Transmembrane helix</keyword>
<dbReference type="GO" id="GO:0005886">
    <property type="term" value="C:plasma membrane"/>
    <property type="evidence" value="ECO:0007669"/>
    <property type="project" value="UniProtKB-SubCell"/>
</dbReference>